<evidence type="ECO:0000256" key="1">
    <source>
        <dbReference type="SAM" id="SignalP"/>
    </source>
</evidence>
<organism evidence="2 3">
    <name type="scientific">Olivibacter oleidegradans</name>
    <dbReference type="NCBI Taxonomy" id="760123"/>
    <lineage>
        <taxon>Bacteria</taxon>
        <taxon>Pseudomonadati</taxon>
        <taxon>Bacteroidota</taxon>
        <taxon>Sphingobacteriia</taxon>
        <taxon>Sphingobacteriales</taxon>
        <taxon>Sphingobacteriaceae</taxon>
        <taxon>Olivibacter</taxon>
    </lineage>
</organism>
<protein>
    <submittedName>
        <fullName evidence="2">Gliding motility protein RemB</fullName>
    </submittedName>
</protein>
<dbReference type="Gene3D" id="2.40.160.130">
    <property type="entry name" value="Capsule assembly protein Wzi"/>
    <property type="match status" value="1"/>
</dbReference>
<evidence type="ECO:0000313" key="3">
    <source>
        <dbReference type="Proteomes" id="UP001589774"/>
    </source>
</evidence>
<keyword evidence="3" id="KW-1185">Reference proteome</keyword>
<dbReference type="EMBL" id="JBHLWO010000001">
    <property type="protein sequence ID" value="MFC0317885.1"/>
    <property type="molecule type" value="Genomic_DNA"/>
</dbReference>
<name>A0ABV6HG61_9SPHI</name>
<sequence>MRKYVFVFLIAFISLHIFSSFVHAQAQYIPFSHQLYQKLDRTLYSKDTRLHTSIRPLVLDSVLQPAYDSIMALGVRDRHTWLGRKLFNEHLIDIKKADYTFYADFLPDFQIARSFNEKRNPWTNTRGFQAGVTIGNNFSFYTSFYENQALFPDYVTDYIERNKVIPGQFGKLYDQRTGRSQDWAYVTANVSYTPIKYLNITLGYDKNFIGDGYRSMLLSDVSSPYTFLKLTGTLGNVKYMSMWTYMLDPFASRDSSTVTDIYNRENMGDLGKWGAFQYLSWNVNNRLSIGLFQSILWAPKNAGGRRGFDVNYLNPIIFLRPIETANTNSPDKVHIGATAKYKVLDNMSVYGQLLLGELYTKELFSGSGYINNKNALQLGFRGFDAFGIKNLNFLGEYNSARPYTYQHFTPITAYTNYNQPLAHILGANFREFVGRLHYSFQKFDFSFHGNFARYGLDPSNSINYGGNIFKSYENYVQLYGNRIGQGLTTDLTYLDLRAAYLINPKYNLRFEVGGVFRQEKNDSWTNKTAVLNIGLRASFRNWYQDF</sequence>
<evidence type="ECO:0000313" key="2">
    <source>
        <dbReference type="EMBL" id="MFC0317885.1"/>
    </source>
</evidence>
<proteinExistence type="predicted"/>
<reference evidence="2 3" key="1">
    <citation type="submission" date="2024-09" db="EMBL/GenBank/DDBJ databases">
        <authorList>
            <person name="Sun Q."/>
            <person name="Mori K."/>
        </authorList>
    </citation>
    <scope>NUCLEOTIDE SEQUENCE [LARGE SCALE GENOMIC DNA]</scope>
    <source>
        <strain evidence="2 3">CCM 7765</strain>
    </source>
</reference>
<dbReference type="InterPro" id="IPR038636">
    <property type="entry name" value="Wzi_sf"/>
</dbReference>
<keyword evidence="1" id="KW-0732">Signal</keyword>
<comment type="caution">
    <text evidence="2">The sequence shown here is derived from an EMBL/GenBank/DDBJ whole genome shotgun (WGS) entry which is preliminary data.</text>
</comment>
<feature type="signal peptide" evidence="1">
    <location>
        <begin position="1"/>
        <end position="24"/>
    </location>
</feature>
<feature type="chain" id="PRO_5045769386" evidence="1">
    <location>
        <begin position="25"/>
        <end position="546"/>
    </location>
</feature>
<dbReference type="RefSeq" id="WP_130854373.1">
    <property type="nucleotide sequence ID" value="NZ_JBHLWO010000001.1"/>
</dbReference>
<dbReference type="Proteomes" id="UP001589774">
    <property type="component" value="Unassembled WGS sequence"/>
</dbReference>
<gene>
    <name evidence="2" type="ORF">ACFFI0_06175</name>
</gene>
<accession>A0ABV6HG61</accession>